<dbReference type="SUPFAM" id="SSF55770">
    <property type="entry name" value="Profilin (actin-binding protein)"/>
    <property type="match status" value="1"/>
</dbReference>
<dbReference type="InterPro" id="IPR005455">
    <property type="entry name" value="PFN_euk"/>
</dbReference>
<gene>
    <name evidence="8" type="ORF">GOP47_0013593</name>
</gene>
<keyword evidence="9" id="KW-1185">Reference proteome</keyword>
<accession>A0A9D4UPB9</accession>
<evidence type="ECO:0000256" key="2">
    <source>
        <dbReference type="ARBA" id="ARBA00010058"/>
    </source>
</evidence>
<evidence type="ECO:0000256" key="4">
    <source>
        <dbReference type="ARBA" id="ARBA00023203"/>
    </source>
</evidence>
<dbReference type="FunFam" id="3.30.450.30:FF:000001">
    <property type="entry name" value="Profilin"/>
    <property type="match status" value="1"/>
</dbReference>
<dbReference type="SMART" id="SM00392">
    <property type="entry name" value="PROF"/>
    <property type="match status" value="1"/>
</dbReference>
<dbReference type="InterPro" id="IPR036140">
    <property type="entry name" value="PFN_sf"/>
</dbReference>
<dbReference type="Gene3D" id="3.30.450.30">
    <property type="entry name" value="Dynein light chain 2a, cytoplasmic"/>
    <property type="match status" value="1"/>
</dbReference>
<reference evidence="8" key="1">
    <citation type="submission" date="2021-01" db="EMBL/GenBank/DDBJ databases">
        <title>Adiantum capillus-veneris genome.</title>
        <authorList>
            <person name="Fang Y."/>
            <person name="Liao Q."/>
        </authorList>
    </citation>
    <scope>NUCLEOTIDE SEQUENCE</scope>
    <source>
        <strain evidence="8">H3</strain>
        <tissue evidence="8">Leaf</tissue>
    </source>
</reference>
<dbReference type="PRINTS" id="PR01640">
    <property type="entry name" value="PROFILINPLNT"/>
</dbReference>
<dbReference type="GO" id="GO:0005938">
    <property type="term" value="C:cell cortex"/>
    <property type="evidence" value="ECO:0007669"/>
    <property type="project" value="TreeGrafter"/>
</dbReference>
<evidence type="ECO:0000313" key="8">
    <source>
        <dbReference type="EMBL" id="KAI5071342.1"/>
    </source>
</evidence>
<dbReference type="PROSITE" id="PS00414">
    <property type="entry name" value="PROFILIN"/>
    <property type="match status" value="1"/>
</dbReference>
<dbReference type="InterPro" id="IPR027310">
    <property type="entry name" value="Profilin_CS"/>
</dbReference>
<keyword evidence="5 6" id="KW-0206">Cytoskeleton</keyword>
<comment type="subcellular location">
    <subcellularLocation>
        <location evidence="1">Cytoplasm</location>
        <location evidence="1">Cytoskeleton</location>
    </subcellularLocation>
</comment>
<dbReference type="AlphaFoldDB" id="A0A9D4UPB9"/>
<dbReference type="CDD" id="cd00148">
    <property type="entry name" value="PROF"/>
    <property type="match status" value="1"/>
</dbReference>
<dbReference type="Pfam" id="PF00235">
    <property type="entry name" value="Profilin"/>
    <property type="match status" value="1"/>
</dbReference>
<comment type="function">
    <text evidence="6">Binds to actin and affects the structure of the cytoskeleton. At high concentrations, profilin prevents the polymerization of actin, whereas it enhances it at low concentrations.</text>
</comment>
<dbReference type="GO" id="GO:0005856">
    <property type="term" value="C:cytoskeleton"/>
    <property type="evidence" value="ECO:0007669"/>
    <property type="project" value="UniProtKB-SubCell"/>
</dbReference>
<proteinExistence type="inferred from homology"/>
<evidence type="ECO:0000256" key="7">
    <source>
        <dbReference type="RuleBase" id="RU003909"/>
    </source>
</evidence>
<keyword evidence="4 7" id="KW-0009">Actin-binding</keyword>
<dbReference type="Proteomes" id="UP000886520">
    <property type="component" value="Chromosome 13"/>
</dbReference>
<name>A0A9D4UPB9_ADICA</name>
<dbReference type="PANTHER" id="PTHR11604:SF0">
    <property type="entry name" value="PROFILIN"/>
    <property type="match status" value="1"/>
</dbReference>
<protein>
    <recommendedName>
        <fullName evidence="7">Profilin</fullName>
    </recommendedName>
</protein>
<evidence type="ECO:0000256" key="5">
    <source>
        <dbReference type="ARBA" id="ARBA00023212"/>
    </source>
</evidence>
<comment type="similarity">
    <text evidence="2 7">Belongs to the profilin family.</text>
</comment>
<comment type="subunit">
    <text evidence="6">Occurs in many kinds of cells as a complex with monomeric actin in a 1:1 ratio.</text>
</comment>
<keyword evidence="3" id="KW-0963">Cytoplasm</keyword>
<dbReference type="GO" id="GO:0003785">
    <property type="term" value="F:actin monomer binding"/>
    <property type="evidence" value="ECO:0007669"/>
    <property type="project" value="TreeGrafter"/>
</dbReference>
<dbReference type="OrthoDB" id="421374at2759"/>
<dbReference type="PRINTS" id="PR00392">
    <property type="entry name" value="PROFILIN"/>
</dbReference>
<dbReference type="PANTHER" id="PTHR11604">
    <property type="entry name" value="PROFILIN"/>
    <property type="match status" value="1"/>
</dbReference>
<sequence>MSWQVYVDDHLLCPLAGGNTLTSAAIIGVEGTLWASSEKFPEILPEEITTIVNAFNDSSDIAQRGLFIGGAKYFVLQGEQGVVIRGKKGAGGVTIKKTNLALVIGIYDEPVTPPECNTIVEKLGDYLLDQGY</sequence>
<evidence type="ECO:0000256" key="6">
    <source>
        <dbReference type="RuleBase" id="RU003908"/>
    </source>
</evidence>
<dbReference type="EMBL" id="JABFUD020000013">
    <property type="protein sequence ID" value="KAI5071342.1"/>
    <property type="molecule type" value="Genomic_DNA"/>
</dbReference>
<organism evidence="8 9">
    <name type="scientific">Adiantum capillus-veneris</name>
    <name type="common">Maidenhair fern</name>
    <dbReference type="NCBI Taxonomy" id="13818"/>
    <lineage>
        <taxon>Eukaryota</taxon>
        <taxon>Viridiplantae</taxon>
        <taxon>Streptophyta</taxon>
        <taxon>Embryophyta</taxon>
        <taxon>Tracheophyta</taxon>
        <taxon>Polypodiopsida</taxon>
        <taxon>Polypodiidae</taxon>
        <taxon>Polypodiales</taxon>
        <taxon>Pteridineae</taxon>
        <taxon>Pteridaceae</taxon>
        <taxon>Vittarioideae</taxon>
        <taxon>Adiantum</taxon>
    </lineage>
</organism>
<evidence type="ECO:0000256" key="3">
    <source>
        <dbReference type="ARBA" id="ARBA00022490"/>
    </source>
</evidence>
<dbReference type="InterPro" id="IPR048278">
    <property type="entry name" value="PFN"/>
</dbReference>
<evidence type="ECO:0000313" key="9">
    <source>
        <dbReference type="Proteomes" id="UP000886520"/>
    </source>
</evidence>
<comment type="caution">
    <text evidence="8">The sequence shown here is derived from an EMBL/GenBank/DDBJ whole genome shotgun (WGS) entry which is preliminary data.</text>
</comment>
<evidence type="ECO:0000256" key="1">
    <source>
        <dbReference type="ARBA" id="ARBA00004245"/>
    </source>
</evidence>